<dbReference type="AlphaFoldDB" id="A0A8J3TDA1"/>
<evidence type="ECO:0000256" key="4">
    <source>
        <dbReference type="ARBA" id="ARBA00022989"/>
    </source>
</evidence>
<evidence type="ECO:0000256" key="5">
    <source>
        <dbReference type="ARBA" id="ARBA00023136"/>
    </source>
</evidence>
<evidence type="ECO:0000259" key="7">
    <source>
        <dbReference type="Pfam" id="PF04024"/>
    </source>
</evidence>
<evidence type="ECO:0000256" key="1">
    <source>
        <dbReference type="ARBA" id="ARBA00004162"/>
    </source>
</evidence>
<evidence type="ECO:0000313" key="8">
    <source>
        <dbReference type="EMBL" id="GII24189.1"/>
    </source>
</evidence>
<dbReference type="EMBL" id="BOON01000034">
    <property type="protein sequence ID" value="GII24189.1"/>
    <property type="molecule type" value="Genomic_DNA"/>
</dbReference>
<dbReference type="Pfam" id="PF04024">
    <property type="entry name" value="PspC"/>
    <property type="match status" value="1"/>
</dbReference>
<proteinExistence type="predicted"/>
<comment type="subcellular location">
    <subcellularLocation>
        <location evidence="1">Cell membrane</location>
        <topology evidence="1">Single-pass membrane protein</topology>
    </subcellularLocation>
</comment>
<organism evidence="8 9">
    <name type="scientific">Planosporangium mesophilum</name>
    <dbReference type="NCBI Taxonomy" id="689768"/>
    <lineage>
        <taxon>Bacteria</taxon>
        <taxon>Bacillati</taxon>
        <taxon>Actinomycetota</taxon>
        <taxon>Actinomycetes</taxon>
        <taxon>Micromonosporales</taxon>
        <taxon>Micromonosporaceae</taxon>
        <taxon>Planosporangium</taxon>
    </lineage>
</organism>
<dbReference type="RefSeq" id="WP_168116246.1">
    <property type="nucleotide sequence ID" value="NZ_BOON01000034.1"/>
</dbReference>
<sequence>MTETYRKLYRSRTDRMVAGVCGGIAEYSNMDPSIVRVLFVVLAFFTGGAALLAYPILWLVVPEPPQQPAAWTPPAPTAPPAA</sequence>
<feature type="transmembrane region" description="Helical" evidence="6">
    <location>
        <begin position="37"/>
        <end position="61"/>
    </location>
</feature>
<accession>A0A8J3TDA1</accession>
<evidence type="ECO:0000256" key="2">
    <source>
        <dbReference type="ARBA" id="ARBA00022475"/>
    </source>
</evidence>
<protein>
    <recommendedName>
        <fullName evidence="7">Phage shock protein PspC N-terminal domain-containing protein</fullName>
    </recommendedName>
</protein>
<evidence type="ECO:0000313" key="9">
    <source>
        <dbReference type="Proteomes" id="UP000599074"/>
    </source>
</evidence>
<keyword evidence="2" id="KW-1003">Cell membrane</keyword>
<evidence type="ECO:0000256" key="3">
    <source>
        <dbReference type="ARBA" id="ARBA00022692"/>
    </source>
</evidence>
<keyword evidence="9" id="KW-1185">Reference proteome</keyword>
<dbReference type="PANTHER" id="PTHR33885">
    <property type="entry name" value="PHAGE SHOCK PROTEIN C"/>
    <property type="match status" value="1"/>
</dbReference>
<dbReference type="InterPro" id="IPR007168">
    <property type="entry name" value="Phageshock_PspC_N"/>
</dbReference>
<keyword evidence="5 6" id="KW-0472">Membrane</keyword>
<keyword evidence="4 6" id="KW-1133">Transmembrane helix</keyword>
<feature type="domain" description="Phage shock protein PspC N-terminal" evidence="7">
    <location>
        <begin position="6"/>
        <end position="63"/>
    </location>
</feature>
<reference evidence="8" key="1">
    <citation type="submission" date="2021-01" db="EMBL/GenBank/DDBJ databases">
        <title>Whole genome shotgun sequence of Planosporangium mesophilum NBRC 109066.</title>
        <authorList>
            <person name="Komaki H."/>
            <person name="Tamura T."/>
        </authorList>
    </citation>
    <scope>NUCLEOTIDE SEQUENCE</scope>
    <source>
        <strain evidence="8">NBRC 109066</strain>
    </source>
</reference>
<evidence type="ECO:0000256" key="6">
    <source>
        <dbReference type="SAM" id="Phobius"/>
    </source>
</evidence>
<dbReference type="GO" id="GO:0005886">
    <property type="term" value="C:plasma membrane"/>
    <property type="evidence" value="ECO:0007669"/>
    <property type="project" value="UniProtKB-SubCell"/>
</dbReference>
<comment type="caution">
    <text evidence="8">The sequence shown here is derived from an EMBL/GenBank/DDBJ whole genome shotgun (WGS) entry which is preliminary data.</text>
</comment>
<name>A0A8J3TDA1_9ACTN</name>
<gene>
    <name evidence="8" type="ORF">Pme01_37860</name>
</gene>
<keyword evidence="3 6" id="KW-0812">Transmembrane</keyword>
<dbReference type="PANTHER" id="PTHR33885:SF3">
    <property type="entry name" value="PHAGE SHOCK PROTEIN C"/>
    <property type="match status" value="1"/>
</dbReference>
<dbReference type="InterPro" id="IPR052027">
    <property type="entry name" value="PspC"/>
</dbReference>
<dbReference type="Proteomes" id="UP000599074">
    <property type="component" value="Unassembled WGS sequence"/>
</dbReference>